<accession>A0AAV7LP59</accession>
<evidence type="ECO:0000313" key="2">
    <source>
        <dbReference type="EMBL" id="KAJ1093351.1"/>
    </source>
</evidence>
<reference evidence="2" key="1">
    <citation type="journal article" date="2022" name="bioRxiv">
        <title>Sequencing and chromosome-scale assembly of the giantPleurodeles waltlgenome.</title>
        <authorList>
            <person name="Brown T."/>
            <person name="Elewa A."/>
            <person name="Iarovenko S."/>
            <person name="Subramanian E."/>
            <person name="Araus A.J."/>
            <person name="Petzold A."/>
            <person name="Susuki M."/>
            <person name="Suzuki K.-i.T."/>
            <person name="Hayashi T."/>
            <person name="Toyoda A."/>
            <person name="Oliveira C."/>
            <person name="Osipova E."/>
            <person name="Leigh N.D."/>
            <person name="Simon A."/>
            <person name="Yun M.H."/>
        </authorList>
    </citation>
    <scope>NUCLEOTIDE SEQUENCE</scope>
    <source>
        <strain evidence="2">20211129_DDA</strain>
        <tissue evidence="2">Liver</tissue>
    </source>
</reference>
<name>A0AAV7LP59_PLEWA</name>
<dbReference type="EMBL" id="JANPWB010000015">
    <property type="protein sequence ID" value="KAJ1093351.1"/>
    <property type="molecule type" value="Genomic_DNA"/>
</dbReference>
<gene>
    <name evidence="2" type="ORF">NDU88_006455</name>
</gene>
<protein>
    <submittedName>
        <fullName evidence="2">Uncharacterized protein</fullName>
    </submittedName>
</protein>
<proteinExistence type="predicted"/>
<evidence type="ECO:0000313" key="3">
    <source>
        <dbReference type="Proteomes" id="UP001066276"/>
    </source>
</evidence>
<feature type="region of interest" description="Disordered" evidence="1">
    <location>
        <begin position="1"/>
        <end position="30"/>
    </location>
</feature>
<comment type="caution">
    <text evidence="2">The sequence shown here is derived from an EMBL/GenBank/DDBJ whole genome shotgun (WGS) entry which is preliminary data.</text>
</comment>
<keyword evidence="3" id="KW-1185">Reference proteome</keyword>
<sequence length="150" mass="17320">MRMGLWSGTGAGEPESLKKPKKQSCPPKERCVGRNEVAGCRTAEATERPMKSEERIPQGRFIAHTRLTVLLTEQWRILDLAPAPHPLVHGIHVVGTGKNLITWLNWALAHTTTDPLQLLRKRWEQNVGRELQDKEWDRVLIYHKLFFQKR</sequence>
<dbReference type="Proteomes" id="UP001066276">
    <property type="component" value="Chromosome 11"/>
</dbReference>
<organism evidence="2 3">
    <name type="scientific">Pleurodeles waltl</name>
    <name type="common">Iberian ribbed newt</name>
    <dbReference type="NCBI Taxonomy" id="8319"/>
    <lineage>
        <taxon>Eukaryota</taxon>
        <taxon>Metazoa</taxon>
        <taxon>Chordata</taxon>
        <taxon>Craniata</taxon>
        <taxon>Vertebrata</taxon>
        <taxon>Euteleostomi</taxon>
        <taxon>Amphibia</taxon>
        <taxon>Batrachia</taxon>
        <taxon>Caudata</taxon>
        <taxon>Salamandroidea</taxon>
        <taxon>Salamandridae</taxon>
        <taxon>Pleurodelinae</taxon>
        <taxon>Pleurodeles</taxon>
    </lineage>
</organism>
<evidence type="ECO:0000256" key="1">
    <source>
        <dbReference type="SAM" id="MobiDB-lite"/>
    </source>
</evidence>
<dbReference type="AlphaFoldDB" id="A0AAV7LP59"/>